<protein>
    <recommendedName>
        <fullName evidence="8">Coenzyme F420:L-glutamate ligase</fullName>
        <ecNumber evidence="8">6.3.2.31</ecNumber>
        <ecNumber evidence="8">6.3.2.34</ecNumber>
    </recommendedName>
    <alternativeName>
        <fullName evidence="8">Coenzyme F420-0:L-glutamate ligase</fullName>
    </alternativeName>
    <alternativeName>
        <fullName evidence="8">Coenzyme F420-1:gamma-L-glutamate ligase</fullName>
    </alternativeName>
</protein>
<feature type="binding site" evidence="8">
    <location>
        <position position="145"/>
    </location>
    <ligand>
        <name>a divalent metal cation</name>
        <dbReference type="ChEBI" id="CHEBI:60240"/>
        <label>1</label>
    </ligand>
</feature>
<feature type="binding site" evidence="8">
    <location>
        <position position="148"/>
    </location>
    <ligand>
        <name>GTP</name>
        <dbReference type="ChEBI" id="CHEBI:37565"/>
    </ligand>
</feature>
<dbReference type="InterPro" id="IPR008225">
    <property type="entry name" value="F420-0_g-glutamyl_ligase"/>
</dbReference>
<dbReference type="GO" id="GO:0052645">
    <property type="term" value="P:F420-0 metabolic process"/>
    <property type="evidence" value="ECO:0007669"/>
    <property type="project" value="UniProtKB-UniRule"/>
</dbReference>
<dbReference type="NCBIfam" id="TIGR01916">
    <property type="entry name" value="F420_cofE"/>
    <property type="match status" value="1"/>
</dbReference>
<keyword evidence="5 8" id="KW-0630">Potassium</keyword>
<dbReference type="UniPathway" id="UPA00071"/>
<organism evidence="10">
    <name type="scientific">Archaeoglobus fulgidus</name>
    <dbReference type="NCBI Taxonomy" id="2234"/>
    <lineage>
        <taxon>Archaea</taxon>
        <taxon>Methanobacteriati</taxon>
        <taxon>Methanobacteriota</taxon>
        <taxon>Archaeoglobi</taxon>
        <taxon>Archaeoglobales</taxon>
        <taxon>Archaeoglobaceae</taxon>
        <taxon>Archaeoglobus</taxon>
    </lineage>
</organism>
<name>A0A7J3M1I3_ARCFL</name>
<dbReference type="HAMAP" id="MF_01258">
    <property type="entry name" value="F420_ligase_CofE"/>
    <property type="match status" value="1"/>
</dbReference>
<keyword evidence="4 8" id="KW-0460">Magnesium</keyword>
<proteinExistence type="inferred from homology"/>
<evidence type="ECO:0000256" key="3">
    <source>
        <dbReference type="ARBA" id="ARBA00022741"/>
    </source>
</evidence>
<comment type="cofactor">
    <cofactor evidence="8">
        <name>K(+)</name>
        <dbReference type="ChEBI" id="CHEBI:29103"/>
    </cofactor>
    <text evidence="8">Monovalent cation. The ion could be potassium.</text>
</comment>
<comment type="catalytic activity">
    <reaction evidence="8">
        <text>oxidized coenzyme F420-0 + GTP + L-glutamate = oxidized coenzyme F420-1 + GDP + phosphate + H(+)</text>
        <dbReference type="Rhea" id="RHEA:30555"/>
        <dbReference type="ChEBI" id="CHEBI:15378"/>
        <dbReference type="ChEBI" id="CHEBI:29985"/>
        <dbReference type="ChEBI" id="CHEBI:37565"/>
        <dbReference type="ChEBI" id="CHEBI:43474"/>
        <dbReference type="ChEBI" id="CHEBI:58189"/>
        <dbReference type="ChEBI" id="CHEBI:59907"/>
        <dbReference type="ChEBI" id="CHEBI:59920"/>
        <dbReference type="EC" id="6.3.2.31"/>
    </reaction>
</comment>
<dbReference type="NCBIfam" id="NF009809">
    <property type="entry name" value="PRK13293.1"/>
    <property type="match status" value="1"/>
</dbReference>
<dbReference type="InterPro" id="IPR002847">
    <property type="entry name" value="F420-0_gamma-glut_ligase-dom"/>
</dbReference>
<comment type="function">
    <text evidence="8">Catalyzes the GTP-dependent successive addition of two or more gamma-linked L-glutamates to the L-lactyl phosphodiester of 7,8-didemethyl-8-hydroxy-5-deazariboflavin (F420-0) to form coenzyme F420-0-glutamyl-glutamate (F420-2) or polyglutamated F420 derivatives.</text>
</comment>
<gene>
    <name evidence="8 10" type="primary">cofE</name>
    <name evidence="10" type="ORF">ENT52_02870</name>
</gene>
<dbReference type="GO" id="GO:0052618">
    <property type="term" value="F:coenzyme F420-0:L-glutamate ligase activity"/>
    <property type="evidence" value="ECO:0007669"/>
    <property type="project" value="UniProtKB-UniRule"/>
</dbReference>
<dbReference type="PANTHER" id="PTHR47917">
    <property type="match status" value="1"/>
</dbReference>
<dbReference type="SUPFAM" id="SSF144010">
    <property type="entry name" value="CofE-like"/>
    <property type="match status" value="1"/>
</dbReference>
<evidence type="ECO:0000256" key="1">
    <source>
        <dbReference type="ARBA" id="ARBA00022598"/>
    </source>
</evidence>
<sequence>MQREVEEEEKRSLKEHSQCSRAEKKSLVSSLSILQGKKVEVIPVLGLPIITKGDNIAKLIMEKAEVRDGDIVVICSTIVSKSEGRVRNLSDYKPGPLAFELSKKVSKPPEFIQAVIEESEEILINEPFLLVKAKYGNICVNAGIDASNIDKGKILLPPLDPDKSAEKIRVEFEKLGRKVGVIVTDTNGRCFRKGVVGIAMGVSGVCVMRDWRGEKDLYGNVLEVTVECVADEIAAFANLIMGEAGDGIPAVIIRGLKLLGKGTSREIIRGEEEDVIRRCLKKCF</sequence>
<dbReference type="InterPro" id="IPR023659">
    <property type="entry name" value="F420_ligase_CofE_arc"/>
</dbReference>
<dbReference type="Gene3D" id="3.30.1330.100">
    <property type="entry name" value="CofE-like"/>
    <property type="match status" value="1"/>
</dbReference>
<evidence type="ECO:0000256" key="4">
    <source>
        <dbReference type="ARBA" id="ARBA00022842"/>
    </source>
</evidence>
<evidence type="ECO:0000256" key="6">
    <source>
        <dbReference type="ARBA" id="ARBA00023134"/>
    </source>
</evidence>
<keyword evidence="6 8" id="KW-0342">GTP-binding</keyword>
<feature type="binding site" evidence="8">
    <location>
        <position position="243"/>
    </location>
    <ligand>
        <name>a divalent metal cation</name>
        <dbReference type="ChEBI" id="CHEBI:60240"/>
        <label>2</label>
    </ligand>
</feature>
<feature type="domain" description="Coenzyme F420:L-glutamate ligase-like" evidence="9">
    <location>
        <begin position="47"/>
        <end position="255"/>
    </location>
</feature>
<accession>A0A7J3M1I3</accession>
<dbReference type="GO" id="GO:0005525">
    <property type="term" value="F:GTP binding"/>
    <property type="evidence" value="ECO:0007669"/>
    <property type="project" value="UniProtKB-KW"/>
</dbReference>
<comment type="similarity">
    <text evidence="8">Belongs to the CofE family.</text>
</comment>
<feature type="binding site" evidence="8">
    <location>
        <begin position="47"/>
        <end position="50"/>
    </location>
    <ligand>
        <name>GTP</name>
        <dbReference type="ChEBI" id="CHEBI:37565"/>
    </ligand>
</feature>
<dbReference type="Pfam" id="PF01996">
    <property type="entry name" value="F420_ligase"/>
    <property type="match status" value="1"/>
</dbReference>
<feature type="binding site" evidence="8">
    <location>
        <position position="186"/>
    </location>
    <ligand>
        <name>a divalent metal cation</name>
        <dbReference type="ChEBI" id="CHEBI:60240"/>
        <label>2</label>
    </ligand>
</feature>
<feature type="binding site" evidence="8">
    <location>
        <begin position="76"/>
        <end position="77"/>
    </location>
    <ligand>
        <name>GTP</name>
        <dbReference type="ChEBI" id="CHEBI:37565"/>
    </ligand>
</feature>
<evidence type="ECO:0000256" key="7">
    <source>
        <dbReference type="ARBA" id="ARBA00023211"/>
    </source>
</evidence>
<dbReference type="GO" id="GO:0046872">
    <property type="term" value="F:metal ion binding"/>
    <property type="evidence" value="ECO:0007669"/>
    <property type="project" value="UniProtKB-KW"/>
</dbReference>
<dbReference type="GO" id="GO:0052619">
    <property type="term" value="F:coenzyme F420-1:gamma-L-glutamate ligase activity"/>
    <property type="evidence" value="ECO:0007669"/>
    <property type="project" value="UniProtKB-UniRule"/>
</dbReference>
<evidence type="ECO:0000256" key="8">
    <source>
        <dbReference type="HAMAP-Rule" id="MF_01258"/>
    </source>
</evidence>
<feature type="binding site" evidence="8">
    <location>
        <position position="81"/>
    </location>
    <ligand>
        <name>GTP</name>
        <dbReference type="ChEBI" id="CHEBI:37565"/>
    </ligand>
</feature>
<evidence type="ECO:0000313" key="10">
    <source>
        <dbReference type="EMBL" id="HGT82649.1"/>
    </source>
</evidence>
<keyword evidence="7 8" id="KW-0464">Manganese</keyword>
<keyword evidence="1 8" id="KW-0436">Ligase</keyword>
<keyword evidence="2 8" id="KW-0479">Metal-binding</keyword>
<comment type="pathway">
    <text evidence="8">Cofactor biosynthesis; coenzyme F420 biosynthesis.</text>
</comment>
<dbReference type="Gene3D" id="3.90.1660.10">
    <property type="entry name" value="CofE-like domain"/>
    <property type="match status" value="1"/>
</dbReference>
<reference evidence="10" key="1">
    <citation type="journal article" date="2020" name="mSystems">
        <title>Genome- and Community-Level Interaction Insights into Carbon Utilization and Element Cycling Functions of Hydrothermarchaeota in Hydrothermal Sediment.</title>
        <authorList>
            <person name="Zhou Z."/>
            <person name="Liu Y."/>
            <person name="Xu W."/>
            <person name="Pan J."/>
            <person name="Luo Z.H."/>
            <person name="Li M."/>
        </authorList>
    </citation>
    <scope>NUCLEOTIDE SEQUENCE [LARGE SCALE GENOMIC DNA]</scope>
    <source>
        <strain evidence="10">SpSt-587</strain>
    </source>
</reference>
<dbReference type="AlphaFoldDB" id="A0A7J3M1I3"/>
<dbReference type="EC" id="6.3.2.34" evidence="8"/>
<feature type="binding site" evidence="8">
    <location>
        <position position="185"/>
    </location>
    <ligand>
        <name>a divalent metal cation</name>
        <dbReference type="ChEBI" id="CHEBI:60240"/>
        <label>1</label>
    </ligand>
</feature>
<evidence type="ECO:0000259" key="9">
    <source>
        <dbReference type="Pfam" id="PF01996"/>
    </source>
</evidence>
<evidence type="ECO:0000256" key="5">
    <source>
        <dbReference type="ARBA" id="ARBA00022958"/>
    </source>
</evidence>
<comment type="caution">
    <text evidence="10">The sequence shown here is derived from an EMBL/GenBank/DDBJ whole genome shotgun (WGS) entry which is preliminary data.</text>
</comment>
<dbReference type="EMBL" id="DSYZ01000067">
    <property type="protein sequence ID" value="HGT82649.1"/>
    <property type="molecule type" value="Genomic_DNA"/>
</dbReference>
<evidence type="ECO:0000256" key="2">
    <source>
        <dbReference type="ARBA" id="ARBA00022723"/>
    </source>
</evidence>
<comment type="cofactor">
    <cofactor evidence="8">
        <name>Mg(2+)</name>
        <dbReference type="ChEBI" id="CHEBI:18420"/>
    </cofactor>
    <cofactor evidence="8">
        <name>Mn(2+)</name>
        <dbReference type="ChEBI" id="CHEBI:29035"/>
    </cofactor>
    <text evidence="8">Binds 2 divalent metal cations per subunit. The ions could be magnesium and/or manganese.</text>
</comment>
<keyword evidence="3 8" id="KW-0547">Nucleotide-binding</keyword>
<dbReference type="EC" id="6.3.2.31" evidence="8"/>
<dbReference type="PANTHER" id="PTHR47917:SF1">
    <property type="entry name" value="COENZYME F420:L-GLUTAMATE LIGASE"/>
    <property type="match status" value="1"/>
</dbReference>
<feature type="binding site" evidence="8">
    <location>
        <begin position="241"/>
        <end position="248"/>
    </location>
    <ligand>
        <name>GTP</name>
        <dbReference type="ChEBI" id="CHEBI:37565"/>
    </ligand>
</feature>
<comment type="subunit">
    <text evidence="8">Homodimer.</text>
</comment>
<comment type="catalytic activity">
    <reaction evidence="8">
        <text>oxidized coenzyme F420-1 + GTP + L-glutamate = oxidized coenzyme F420-2 + GDP + phosphate + H(+)</text>
        <dbReference type="Rhea" id="RHEA:30523"/>
        <dbReference type="ChEBI" id="CHEBI:15378"/>
        <dbReference type="ChEBI" id="CHEBI:29985"/>
        <dbReference type="ChEBI" id="CHEBI:37565"/>
        <dbReference type="ChEBI" id="CHEBI:43474"/>
        <dbReference type="ChEBI" id="CHEBI:57922"/>
        <dbReference type="ChEBI" id="CHEBI:58189"/>
        <dbReference type="ChEBI" id="CHEBI:59920"/>
        <dbReference type="EC" id="6.3.2.34"/>
    </reaction>
</comment>